<comment type="function">
    <text evidence="5">Non-catalytic subunit of the queuine tRNA-ribosyltransferase (TGT) that catalyzes the base-exchange of a guanine (G) residue with queuine (Q) at position 34 (anticodon wobble position) in tRNAs with GU(N) anticodons (tRNA-Asp, -Asn, -His and -Tyr), resulting in the hypermodified nucleoside queuosine (7-(((4,5-cis-dihydroxy-2-cyclopenten-1-yl)amino)methyl)-7-deazaguanosine).</text>
</comment>
<feature type="compositionally biased region" description="Polar residues" evidence="6">
    <location>
        <begin position="458"/>
        <end position="467"/>
    </location>
</feature>
<feature type="binding site" evidence="5">
    <location>
        <position position="360"/>
    </location>
    <ligand>
        <name>Zn(2+)</name>
        <dbReference type="ChEBI" id="CHEBI:29105"/>
    </ligand>
</feature>
<dbReference type="InterPro" id="IPR050852">
    <property type="entry name" value="Queuine_tRNA-ribosyltrfase"/>
</dbReference>
<proteinExistence type="inferred from homology"/>
<dbReference type="NCBIfam" id="TIGR00449">
    <property type="entry name" value="tgt_general"/>
    <property type="match status" value="1"/>
</dbReference>
<comment type="similarity">
    <text evidence="5">Belongs to the queuine tRNA-ribosyltransferase family. QTRT2 subfamily.</text>
</comment>
<feature type="region of interest" description="Disordered" evidence="6">
    <location>
        <begin position="443"/>
        <end position="485"/>
    </location>
</feature>
<dbReference type="InterPro" id="IPR002616">
    <property type="entry name" value="tRNA_ribo_trans-like"/>
</dbReference>
<organism evidence="8 9">
    <name type="scientific">Bionectria ochroleuca</name>
    <name type="common">Gliocladium roseum</name>
    <dbReference type="NCBI Taxonomy" id="29856"/>
    <lineage>
        <taxon>Eukaryota</taxon>
        <taxon>Fungi</taxon>
        <taxon>Dikarya</taxon>
        <taxon>Ascomycota</taxon>
        <taxon>Pezizomycotina</taxon>
        <taxon>Sordariomycetes</taxon>
        <taxon>Hypocreomycetidae</taxon>
        <taxon>Hypocreales</taxon>
        <taxon>Bionectriaceae</taxon>
        <taxon>Clonostachys</taxon>
    </lineage>
</organism>
<gene>
    <name evidence="8" type="ORF">CLO192961_LOCUS399306</name>
</gene>
<protein>
    <recommendedName>
        <fullName evidence="5">Queuine tRNA-ribosyltransferase accessory subunit 2</fullName>
    </recommendedName>
    <alternativeName>
        <fullName evidence="5">Queuine tRNA-ribosyltransferase domain-containing protein 1</fullName>
    </alternativeName>
</protein>
<comment type="caution">
    <text evidence="8">The sequence shown here is derived from an EMBL/GenBank/DDBJ whole genome shotgun (WGS) entry which is preliminary data.</text>
</comment>
<sequence>MTQDDGSCENPDMASQRIFKILSATAGDGTSARLGQLALPGRKVVETPNFTSVASRGAVPHLTPDNVTRHTDLSSTYMALEDCRSLPTLESGLPLTTDVVIEKPNAAIYEFEGEGEGSRPLHAFSAFPQEIPTILAARRCPAVTAPSGNTSKLLAIFTSTGFRNISIAEYAEAVRKLKPDVVVGPADLLHSSQAPAAKKQLRMTERTEDWLDQFLGLLNADTRANSNVPESLIFAPLIPVEWKIQWTYLRHLAEDVLDGISGLAVYDVNLMPELTAFKFGNLPKLSLDTPQNPQDILRQISLGIDICLVPFVNNVSDAGVALTFSFPAPKTTTGIQPLGTNMWSSEHKTSLAPLVESCTCYACQKHHSAFVNHLLNAKEMLGWTLLQIHNHHVLTQFFKGVREALAQGLEEFEALVQEFATVYDSEIPAGTGERPRARGYHFKSEQNQEKYNPRTWKDLNNNSNFGTEGTEKPHEVAMTDGQPPA</sequence>
<dbReference type="HAMAP" id="MF_03043">
    <property type="entry name" value="QTRT2"/>
    <property type="match status" value="1"/>
</dbReference>
<comment type="subunit">
    <text evidence="5">Heterodimer of a catalytic subunit and an accessory subunit.</text>
</comment>
<evidence type="ECO:0000313" key="9">
    <source>
        <dbReference type="Proteomes" id="UP000766486"/>
    </source>
</evidence>
<dbReference type="Pfam" id="PF01702">
    <property type="entry name" value="TGT"/>
    <property type="match status" value="1"/>
</dbReference>
<keyword evidence="9" id="KW-1185">Reference proteome</keyword>
<dbReference type="InterPro" id="IPR036511">
    <property type="entry name" value="TGT-like_sf"/>
</dbReference>
<keyword evidence="4 5" id="KW-0862">Zinc</keyword>
<dbReference type="EMBL" id="CABFNS010000899">
    <property type="protein sequence ID" value="VUC34980.1"/>
    <property type="molecule type" value="Genomic_DNA"/>
</dbReference>
<reference evidence="8 9" key="1">
    <citation type="submission" date="2019-06" db="EMBL/GenBank/DDBJ databases">
        <authorList>
            <person name="Broberg M."/>
        </authorList>
    </citation>
    <scope>NUCLEOTIDE SEQUENCE [LARGE SCALE GENOMIC DNA]</scope>
</reference>
<dbReference type="InterPro" id="IPR028592">
    <property type="entry name" value="QTRTD1"/>
</dbReference>
<feature type="binding site" evidence="5">
    <location>
        <position position="389"/>
    </location>
    <ligand>
        <name>Zn(2+)</name>
        <dbReference type="ChEBI" id="CHEBI:29105"/>
    </ligand>
</feature>
<dbReference type="Gene3D" id="3.20.20.105">
    <property type="entry name" value="Queuine tRNA-ribosyltransferase-like"/>
    <property type="match status" value="1"/>
</dbReference>
<feature type="binding site" evidence="5">
    <location>
        <position position="363"/>
    </location>
    <ligand>
        <name>Zn(2+)</name>
        <dbReference type="ChEBI" id="CHEBI:29105"/>
    </ligand>
</feature>
<evidence type="ECO:0000256" key="6">
    <source>
        <dbReference type="SAM" id="MobiDB-lite"/>
    </source>
</evidence>
<evidence type="ECO:0000256" key="4">
    <source>
        <dbReference type="ARBA" id="ARBA00022833"/>
    </source>
</evidence>
<evidence type="ECO:0000313" key="8">
    <source>
        <dbReference type="EMBL" id="VUC34980.1"/>
    </source>
</evidence>
<comment type="cofactor">
    <cofactor evidence="5">
        <name>Zn(2+)</name>
        <dbReference type="ChEBI" id="CHEBI:29105"/>
    </cofactor>
    <text evidence="5">Binds 1 zinc ion per subunit.</text>
</comment>
<comment type="subcellular location">
    <subcellularLocation>
        <location evidence="5">Cytoplasm</location>
    </subcellularLocation>
</comment>
<accession>A0ABY6UW08</accession>
<evidence type="ECO:0000259" key="7">
    <source>
        <dbReference type="Pfam" id="PF01702"/>
    </source>
</evidence>
<evidence type="ECO:0000256" key="1">
    <source>
        <dbReference type="ARBA" id="ARBA00022490"/>
    </source>
</evidence>
<dbReference type="PANTHER" id="PTHR46064:SF1">
    <property type="entry name" value="QUEUINE TRNA-RIBOSYLTRANSFERASE ACCESSORY SUBUNIT 2"/>
    <property type="match status" value="1"/>
</dbReference>
<feature type="compositionally biased region" description="Basic and acidic residues" evidence="6">
    <location>
        <begin position="443"/>
        <end position="457"/>
    </location>
</feature>
<feature type="binding site" evidence="5">
    <location>
        <position position="358"/>
    </location>
    <ligand>
        <name>Zn(2+)</name>
        <dbReference type="ChEBI" id="CHEBI:29105"/>
    </ligand>
</feature>
<dbReference type="Proteomes" id="UP000766486">
    <property type="component" value="Unassembled WGS sequence"/>
</dbReference>
<name>A0ABY6UW08_BIOOC</name>
<dbReference type="PANTHER" id="PTHR46064">
    <property type="entry name" value="QUEUINE TRNA-RIBOSYLTRANSFERASE ACCESSORY SUBUNIT 2"/>
    <property type="match status" value="1"/>
</dbReference>
<keyword evidence="1 5" id="KW-0963">Cytoplasm</keyword>
<keyword evidence="2 5" id="KW-0819">tRNA processing</keyword>
<evidence type="ECO:0000256" key="5">
    <source>
        <dbReference type="HAMAP-Rule" id="MF_03043"/>
    </source>
</evidence>
<evidence type="ECO:0000256" key="3">
    <source>
        <dbReference type="ARBA" id="ARBA00022723"/>
    </source>
</evidence>
<dbReference type="SUPFAM" id="SSF51713">
    <property type="entry name" value="tRNA-guanine transglycosylase"/>
    <property type="match status" value="1"/>
</dbReference>
<evidence type="ECO:0000256" key="2">
    <source>
        <dbReference type="ARBA" id="ARBA00022694"/>
    </source>
</evidence>
<feature type="domain" description="tRNA-guanine(15) transglycosylase-like" evidence="7">
    <location>
        <begin position="31"/>
        <end position="423"/>
    </location>
</feature>
<keyword evidence="3 5" id="KW-0479">Metal-binding</keyword>